<evidence type="ECO:0000256" key="8">
    <source>
        <dbReference type="ARBA" id="ARBA00035585"/>
    </source>
</evidence>
<dbReference type="Proteomes" id="UP000589626">
    <property type="component" value="Unassembled WGS sequence"/>
</dbReference>
<dbReference type="GO" id="GO:0005886">
    <property type="term" value="C:plasma membrane"/>
    <property type="evidence" value="ECO:0007669"/>
    <property type="project" value="UniProtKB-SubCell"/>
</dbReference>
<accession>A0A7W4W193</accession>
<feature type="compositionally biased region" description="Basic and acidic residues" evidence="11">
    <location>
        <begin position="159"/>
        <end position="184"/>
    </location>
</feature>
<feature type="region of interest" description="Disordered" evidence="11">
    <location>
        <begin position="155"/>
        <end position="184"/>
    </location>
</feature>
<comment type="function">
    <text evidence="9 10">Fluoride-specific ion channel. Important for reducing fluoride concentration in the cell, thus reducing its toxicity.</text>
</comment>
<reference evidence="12 13" key="1">
    <citation type="submission" date="2020-08" db="EMBL/GenBank/DDBJ databases">
        <title>Sequencing the genomes of 1000 actinobacteria strains.</title>
        <authorList>
            <person name="Klenk H.-P."/>
        </authorList>
    </citation>
    <scope>NUCLEOTIDE SEQUENCE [LARGE SCALE GENOMIC DNA]</scope>
    <source>
        <strain evidence="12 13">DSM 105498</strain>
    </source>
</reference>
<dbReference type="GO" id="GO:0046872">
    <property type="term" value="F:metal ion binding"/>
    <property type="evidence" value="ECO:0007669"/>
    <property type="project" value="UniProtKB-KW"/>
</dbReference>
<feature type="transmembrane region" description="Helical" evidence="10">
    <location>
        <begin position="88"/>
        <end position="105"/>
    </location>
</feature>
<evidence type="ECO:0000256" key="3">
    <source>
        <dbReference type="ARBA" id="ARBA00022692"/>
    </source>
</evidence>
<comment type="similarity">
    <text evidence="7 10">Belongs to the fluoride channel Fluc/FEX (TC 1.A.43) family.</text>
</comment>
<feature type="transmembrane region" description="Helical" evidence="10">
    <location>
        <begin position="54"/>
        <end position="76"/>
    </location>
</feature>
<keyword evidence="2 10" id="KW-1003">Cell membrane</keyword>
<dbReference type="PANTHER" id="PTHR28259">
    <property type="entry name" value="FLUORIDE EXPORT PROTEIN 1-RELATED"/>
    <property type="match status" value="1"/>
</dbReference>
<protein>
    <recommendedName>
        <fullName evidence="10">Fluoride-specific ion channel FluC</fullName>
    </recommendedName>
</protein>
<evidence type="ECO:0000256" key="9">
    <source>
        <dbReference type="ARBA" id="ARBA00049940"/>
    </source>
</evidence>
<dbReference type="Pfam" id="PF02537">
    <property type="entry name" value="CRCB"/>
    <property type="match status" value="1"/>
</dbReference>
<keyword evidence="10" id="KW-0406">Ion transport</keyword>
<feature type="binding site" evidence="10">
    <location>
        <position position="95"/>
    </location>
    <ligand>
        <name>Na(+)</name>
        <dbReference type="ChEBI" id="CHEBI:29101"/>
        <note>structural</note>
    </ligand>
</feature>
<comment type="caution">
    <text evidence="12">The sequence shown here is derived from an EMBL/GenBank/DDBJ whole genome shotgun (WGS) entry which is preliminary data.</text>
</comment>
<dbReference type="RefSeq" id="WP_183595046.1">
    <property type="nucleotide sequence ID" value="NZ_JACHWR010000004.1"/>
</dbReference>
<name>A0A7W4W193_9ACTN</name>
<dbReference type="InterPro" id="IPR003691">
    <property type="entry name" value="FluC"/>
</dbReference>
<evidence type="ECO:0000256" key="4">
    <source>
        <dbReference type="ARBA" id="ARBA00022989"/>
    </source>
</evidence>
<comment type="activity regulation">
    <text evidence="10">Na(+) is not transported, but it plays an essential structural role and its presence is essential for fluoride channel function.</text>
</comment>
<feature type="transmembrane region" description="Helical" evidence="10">
    <location>
        <begin position="24"/>
        <end position="42"/>
    </location>
</feature>
<feature type="binding site" evidence="10">
    <location>
        <position position="98"/>
    </location>
    <ligand>
        <name>Na(+)</name>
        <dbReference type="ChEBI" id="CHEBI:29101"/>
        <note>structural</note>
    </ligand>
</feature>
<comment type="subcellular location">
    <subcellularLocation>
        <location evidence="1 10">Cell membrane</location>
        <topology evidence="1 10">Multi-pass membrane protein</topology>
    </subcellularLocation>
</comment>
<dbReference type="EMBL" id="JACHWR010000004">
    <property type="protein sequence ID" value="MBB3045057.1"/>
    <property type="molecule type" value="Genomic_DNA"/>
</dbReference>
<dbReference type="GO" id="GO:0140114">
    <property type="term" value="P:cellular detoxification of fluoride"/>
    <property type="evidence" value="ECO:0007669"/>
    <property type="project" value="UniProtKB-UniRule"/>
</dbReference>
<evidence type="ECO:0000256" key="6">
    <source>
        <dbReference type="ARBA" id="ARBA00023303"/>
    </source>
</evidence>
<dbReference type="HAMAP" id="MF_00454">
    <property type="entry name" value="FluC"/>
    <property type="match status" value="1"/>
</dbReference>
<keyword evidence="13" id="KW-1185">Reference proteome</keyword>
<dbReference type="GO" id="GO:0062054">
    <property type="term" value="F:fluoride channel activity"/>
    <property type="evidence" value="ECO:0007669"/>
    <property type="project" value="UniProtKB-UniRule"/>
</dbReference>
<evidence type="ECO:0000256" key="10">
    <source>
        <dbReference type="HAMAP-Rule" id="MF_00454"/>
    </source>
</evidence>
<dbReference type="AlphaFoldDB" id="A0A7W4W193"/>
<evidence type="ECO:0000256" key="11">
    <source>
        <dbReference type="SAM" id="MobiDB-lite"/>
    </source>
</evidence>
<keyword evidence="10" id="KW-0915">Sodium</keyword>
<evidence type="ECO:0000256" key="5">
    <source>
        <dbReference type="ARBA" id="ARBA00023136"/>
    </source>
</evidence>
<keyword evidence="10" id="KW-0479">Metal-binding</keyword>
<keyword evidence="10" id="KW-0813">Transport</keyword>
<comment type="catalytic activity">
    <reaction evidence="8">
        <text>fluoride(in) = fluoride(out)</text>
        <dbReference type="Rhea" id="RHEA:76159"/>
        <dbReference type="ChEBI" id="CHEBI:17051"/>
    </reaction>
    <physiologicalReaction direction="left-to-right" evidence="8">
        <dbReference type="Rhea" id="RHEA:76160"/>
    </physiologicalReaction>
</comment>
<evidence type="ECO:0000256" key="2">
    <source>
        <dbReference type="ARBA" id="ARBA00022475"/>
    </source>
</evidence>
<evidence type="ECO:0000256" key="1">
    <source>
        <dbReference type="ARBA" id="ARBA00004651"/>
    </source>
</evidence>
<dbReference type="PANTHER" id="PTHR28259:SF1">
    <property type="entry name" value="FLUORIDE EXPORT PROTEIN 1-RELATED"/>
    <property type="match status" value="1"/>
</dbReference>
<keyword evidence="3 10" id="KW-0812">Transmembrane</keyword>
<organism evidence="12 13">
    <name type="scientific">Nocardioides soli</name>
    <dbReference type="NCBI Taxonomy" id="1036020"/>
    <lineage>
        <taxon>Bacteria</taxon>
        <taxon>Bacillati</taxon>
        <taxon>Actinomycetota</taxon>
        <taxon>Actinomycetes</taxon>
        <taxon>Propionibacteriales</taxon>
        <taxon>Nocardioidaceae</taxon>
        <taxon>Nocardioides</taxon>
    </lineage>
</organism>
<keyword evidence="4 10" id="KW-1133">Transmembrane helix</keyword>
<proteinExistence type="inferred from homology"/>
<sequence>MPPSAERPVGRPRLGDVVREHRDILVAVAAGGVVGSLGRWGLGELLPHEFGGFAWSTFTVNVTGALLLGLLMAFMVDVLASTRYVRPFVGVGVLGGWTTFSTYMFDTRAMLATGDGPAGLLLYLGGTLVVGLVCVWVGLVAGRVTILAATRTQRRRHGHEVSDDHGGQRPDLPERARRRPEAGR</sequence>
<evidence type="ECO:0000313" key="13">
    <source>
        <dbReference type="Proteomes" id="UP000589626"/>
    </source>
</evidence>
<keyword evidence="5 10" id="KW-0472">Membrane</keyword>
<feature type="transmembrane region" description="Helical" evidence="10">
    <location>
        <begin position="120"/>
        <end position="146"/>
    </location>
</feature>
<evidence type="ECO:0000256" key="7">
    <source>
        <dbReference type="ARBA" id="ARBA00035120"/>
    </source>
</evidence>
<evidence type="ECO:0000313" key="12">
    <source>
        <dbReference type="EMBL" id="MBB3045057.1"/>
    </source>
</evidence>
<keyword evidence="6 10" id="KW-0407">Ion channel</keyword>
<gene>
    <name evidence="10" type="primary">fluC</name>
    <name evidence="10" type="synonym">crcB</name>
    <name evidence="12" type="ORF">FHU40_004910</name>
</gene>